<dbReference type="RefSeq" id="WP_305516532.1">
    <property type="nucleotide sequence ID" value="NZ_JAUPEV010000002.1"/>
</dbReference>
<reference evidence="2 4" key="1">
    <citation type="submission" date="2023-07" db="EMBL/GenBank/DDBJ databases">
        <title>Unpublished Manusciprt.</title>
        <authorList>
            <person name="Aydin F."/>
            <person name="Tarhane S."/>
            <person name="Saticioglu I.B."/>
            <person name="Karakaya E."/>
            <person name="Abay S."/>
            <person name="Guran O."/>
            <person name="Bozkurt E."/>
            <person name="Uzum N."/>
            <person name="Olgun K."/>
            <person name="Jablonski D."/>
        </authorList>
    </citation>
    <scope>NUCLEOTIDE SEQUENCE</scope>
    <source>
        <strain evidence="4">faydin-H75</strain>
        <strain evidence="2">Faydin-H76</strain>
    </source>
</reference>
<reference evidence="1" key="2">
    <citation type="submission" date="2023-07" db="EMBL/GenBank/DDBJ databases">
        <authorList>
            <person name="Aydin F."/>
            <person name="Tarhane S."/>
            <person name="Saticioglu I.B."/>
            <person name="Karakaya E."/>
            <person name="Abay S."/>
            <person name="Guran O."/>
            <person name="Bozkurt E."/>
            <person name="Uzum N."/>
            <person name="Olgun K."/>
            <person name="Jablonski D."/>
        </authorList>
    </citation>
    <scope>NUCLEOTIDE SEQUENCE</scope>
    <source>
        <strain evidence="1">Faydin-H75</strain>
    </source>
</reference>
<evidence type="ECO:0000313" key="3">
    <source>
        <dbReference type="Proteomes" id="UP001177258"/>
    </source>
</evidence>
<dbReference type="Proteomes" id="UP001240777">
    <property type="component" value="Unassembled WGS sequence"/>
</dbReference>
<evidence type="ECO:0000313" key="2">
    <source>
        <dbReference type="EMBL" id="MDP2538557.1"/>
    </source>
</evidence>
<dbReference type="Proteomes" id="UP001177258">
    <property type="component" value="Unassembled WGS sequence"/>
</dbReference>
<name>A0AA90PR09_9HELI</name>
<keyword evidence="4" id="KW-1185">Reference proteome</keyword>
<evidence type="ECO:0000313" key="4">
    <source>
        <dbReference type="Proteomes" id="UP001240777"/>
    </source>
</evidence>
<comment type="caution">
    <text evidence="2">The sequence shown here is derived from an EMBL/GenBank/DDBJ whole genome shotgun (WGS) entry which is preliminary data.</text>
</comment>
<evidence type="ECO:0000313" key="1">
    <source>
        <dbReference type="EMBL" id="MDO7252690.1"/>
    </source>
</evidence>
<proteinExistence type="predicted"/>
<accession>A0AA90PR09</accession>
<sequence length="44" mass="5137">MISFSDYENSIIDYSKIPLDVARNHNVSNNNFYDENSFESIIGY</sequence>
<dbReference type="EMBL" id="JAUYZK010000002">
    <property type="protein sequence ID" value="MDP2538557.1"/>
    <property type="molecule type" value="Genomic_DNA"/>
</dbReference>
<protein>
    <submittedName>
        <fullName evidence="2">Uncharacterized protein</fullName>
    </submittedName>
</protein>
<reference evidence="1 3" key="3">
    <citation type="journal article" date="2024" name="Syst. Appl. Microbiol.">
        <title>Helicobacter cappadocius sp. nov., from lizards: The first psychrotrophic Helicobacter species.</title>
        <authorList>
            <person name="Aydin F."/>
            <person name="Tarhane S."/>
            <person name="Karakaya E."/>
            <person name="Abay S."/>
            <person name="Kayman T."/>
            <person name="Guran O."/>
            <person name="Bozkurt E."/>
            <person name="Uzum N."/>
            <person name="Avci A."/>
            <person name="Olgun K."/>
            <person name="Jablonski D."/>
            <person name="Guran C."/>
            <person name="Burcin Saticioglu I."/>
        </authorList>
    </citation>
    <scope>NUCLEOTIDE SEQUENCE [LARGE SCALE GENOMIC DNA]</scope>
    <source>
        <strain evidence="1">Faydin-H75</strain>
        <strain evidence="3">faydin-H76</strain>
    </source>
</reference>
<organism evidence="2 3">
    <name type="scientific">Helicobacter cappadocius</name>
    <dbReference type="NCBI Taxonomy" id="3063998"/>
    <lineage>
        <taxon>Bacteria</taxon>
        <taxon>Pseudomonadati</taxon>
        <taxon>Campylobacterota</taxon>
        <taxon>Epsilonproteobacteria</taxon>
        <taxon>Campylobacterales</taxon>
        <taxon>Helicobacteraceae</taxon>
        <taxon>Helicobacter</taxon>
    </lineage>
</organism>
<dbReference type="EMBL" id="JAUPEV010000002">
    <property type="protein sequence ID" value="MDO7252690.1"/>
    <property type="molecule type" value="Genomic_DNA"/>
</dbReference>
<dbReference type="AlphaFoldDB" id="A0AA90PR09"/>
<gene>
    <name evidence="1" type="ORF">Q5I04_01990</name>
    <name evidence="2" type="ORF">Q5I06_01990</name>
</gene>